<comment type="caution">
    <text evidence="1">The sequence shown here is derived from an EMBL/GenBank/DDBJ whole genome shotgun (WGS) entry which is preliminary data.</text>
</comment>
<dbReference type="GO" id="GO:0046872">
    <property type="term" value="F:metal ion binding"/>
    <property type="evidence" value="ECO:0007669"/>
    <property type="project" value="InterPro"/>
</dbReference>
<dbReference type="Proteomes" id="UP000440004">
    <property type="component" value="Unassembled WGS sequence"/>
</dbReference>
<dbReference type="InterPro" id="IPR036163">
    <property type="entry name" value="HMA_dom_sf"/>
</dbReference>
<sequence>MQKIRLNIDGLVQKETQVRVIDQLDGIIGVQDLNLSDDEKFIEVYYDDQTSEDAINSHLQNNGYKIYK</sequence>
<dbReference type="AlphaFoldDB" id="A0A6A7K4C5"/>
<evidence type="ECO:0000313" key="2">
    <source>
        <dbReference type="Proteomes" id="UP000440004"/>
    </source>
</evidence>
<evidence type="ECO:0008006" key="3">
    <source>
        <dbReference type="Google" id="ProtNLM"/>
    </source>
</evidence>
<protein>
    <recommendedName>
        <fullName evidence="3">Heavy-metal-associated domain-containing protein</fullName>
    </recommendedName>
</protein>
<proteinExistence type="predicted"/>
<reference evidence="1 2" key="1">
    <citation type="submission" date="2019-10" db="EMBL/GenBank/DDBJ databases">
        <title>Alkalibaculum tamaniensis sp.nov., a new alkaliphilic acetogen, isolated on methoxylated aromatics from a mud volcano.</title>
        <authorList>
            <person name="Khomyakova M.A."/>
            <person name="Merkel A.Y."/>
            <person name="Bonch-Osmolovskaya E.A."/>
            <person name="Slobodkin A.I."/>
        </authorList>
    </citation>
    <scope>NUCLEOTIDE SEQUENCE [LARGE SCALE GENOMIC DNA]</scope>
    <source>
        <strain evidence="1 2">M08DMB</strain>
    </source>
</reference>
<evidence type="ECO:0000313" key="1">
    <source>
        <dbReference type="EMBL" id="MPW24316.1"/>
    </source>
</evidence>
<name>A0A6A7K4C5_9FIRM</name>
<dbReference type="SUPFAM" id="SSF55008">
    <property type="entry name" value="HMA, heavy metal-associated domain"/>
    <property type="match status" value="1"/>
</dbReference>
<dbReference type="RefSeq" id="WP_152800682.1">
    <property type="nucleotide sequence ID" value="NZ_WHNX01000001.1"/>
</dbReference>
<keyword evidence="2" id="KW-1185">Reference proteome</keyword>
<gene>
    <name evidence="1" type="ORF">GC105_00720</name>
</gene>
<dbReference type="EMBL" id="WHNX01000001">
    <property type="protein sequence ID" value="MPW24316.1"/>
    <property type="molecule type" value="Genomic_DNA"/>
</dbReference>
<organism evidence="1 2">
    <name type="scientific">Alkalibaculum sporogenes</name>
    <dbReference type="NCBI Taxonomy" id="2655001"/>
    <lineage>
        <taxon>Bacteria</taxon>
        <taxon>Bacillati</taxon>
        <taxon>Bacillota</taxon>
        <taxon>Clostridia</taxon>
        <taxon>Eubacteriales</taxon>
        <taxon>Eubacteriaceae</taxon>
        <taxon>Alkalibaculum</taxon>
    </lineage>
</organism>
<accession>A0A6A7K4C5</accession>